<evidence type="ECO:0000256" key="2">
    <source>
        <dbReference type="SAM" id="MobiDB-lite"/>
    </source>
</evidence>
<evidence type="ECO:0000313" key="4">
    <source>
        <dbReference type="Proteomes" id="UP000266272"/>
    </source>
</evidence>
<gene>
    <name evidence="3" type="ORF">TARUN_8763</name>
</gene>
<feature type="compositionally biased region" description="Pro residues" evidence="2">
    <location>
        <begin position="58"/>
        <end position="68"/>
    </location>
</feature>
<accession>A0A395NBI9</accession>
<feature type="compositionally biased region" description="Polar residues" evidence="2">
    <location>
        <begin position="146"/>
        <end position="165"/>
    </location>
</feature>
<name>A0A395NBI9_TRIAR</name>
<evidence type="ECO:0000313" key="3">
    <source>
        <dbReference type="EMBL" id="RFU73478.1"/>
    </source>
</evidence>
<feature type="compositionally biased region" description="Low complexity" evidence="2">
    <location>
        <begin position="503"/>
        <end position="520"/>
    </location>
</feature>
<feature type="region of interest" description="Disordered" evidence="2">
    <location>
        <begin position="250"/>
        <end position="274"/>
    </location>
</feature>
<dbReference type="OrthoDB" id="4507572at2759"/>
<evidence type="ECO:0000256" key="1">
    <source>
        <dbReference type="SAM" id="Coils"/>
    </source>
</evidence>
<feature type="region of interest" description="Disordered" evidence="2">
    <location>
        <begin position="296"/>
        <end position="521"/>
    </location>
</feature>
<feature type="region of interest" description="Disordered" evidence="2">
    <location>
        <begin position="573"/>
        <end position="617"/>
    </location>
</feature>
<dbReference type="PANTHER" id="PTHR42023:SF1">
    <property type="entry name" value="BHLH DOMAIN-CONTAINING PROTEIN"/>
    <property type="match status" value="1"/>
</dbReference>
<keyword evidence="4" id="KW-1185">Reference proteome</keyword>
<feature type="compositionally biased region" description="Low complexity" evidence="2">
    <location>
        <begin position="449"/>
        <end position="462"/>
    </location>
</feature>
<sequence>MWDRARTSATAGLDRLHRHLKDGADKHKLSTFYQNDAGGPANALGIETFEAITNITRPPRPPRSPPRPQRLDQIQIPPVVTVVGVASPAARCPGIFPTGDPADHAEPSSRVPFEPPPRNPRRLLRQYSKDSGWPSAAASYPEPQIITDSESSYTSDGDGYTSSPASDFKLASTYSRRRPPALDQISPPSSPETGAFKYDAPVSPIDDDDVDYHRDYPFRGGQQAQPFTAQRQMSNVPVPVHQYRAYEPPAEIQNPPFENPRSLEDVPVPHNAMPRSSKMRINLRGDPAAGQRFRFLTKSKAEPTETLSDRPMQAGPTVAPLNIPRRSSKRISRAPNGLRNISAPLPPIQQSSELETPPRPPQAMADRDLLPSTLPLRPLQATTPAPKTTLHNANNANALPTPPSHEHPSEYPPPPSMQPVRAQSPAGSELTPTGPRIIKRKPPQTHQVNPSAPSNLSSSSPAYVNPPPRRASAAAVTGFRQEPPKRTNTDQTWTQPPSRFSVTTYTTPTAGTPQQTPEEQMLTTTEPVAPIVSRPGPFAKRDIPNAPAASHTITIPKQRAYMSSPYGADNQAAVSSEVSLSGPAHGRADSNKESTRRSSIMSTTKPLPPAPPELASSDDRISQLNAILSGLAHRRVNINKSIQQMTELMPRDNLMASAEVLRKREIEKQKVEGLKQELAEIQHEEYDLGLKLHRAYKRRDKDAVYEPTTLWVRRITS</sequence>
<feature type="region of interest" description="Disordered" evidence="2">
    <location>
        <begin position="94"/>
        <end position="232"/>
    </location>
</feature>
<organism evidence="3 4">
    <name type="scientific">Trichoderma arundinaceum</name>
    <dbReference type="NCBI Taxonomy" id="490622"/>
    <lineage>
        <taxon>Eukaryota</taxon>
        <taxon>Fungi</taxon>
        <taxon>Dikarya</taxon>
        <taxon>Ascomycota</taxon>
        <taxon>Pezizomycotina</taxon>
        <taxon>Sordariomycetes</taxon>
        <taxon>Hypocreomycetidae</taxon>
        <taxon>Hypocreales</taxon>
        <taxon>Hypocreaceae</taxon>
        <taxon>Trichoderma</taxon>
    </lineage>
</organism>
<comment type="caution">
    <text evidence="3">The sequence shown here is derived from an EMBL/GenBank/DDBJ whole genome shotgun (WGS) entry which is preliminary data.</text>
</comment>
<feature type="region of interest" description="Disordered" evidence="2">
    <location>
        <begin position="54"/>
        <end position="75"/>
    </location>
</feature>
<feature type="compositionally biased region" description="Polar residues" evidence="2">
    <location>
        <begin position="380"/>
        <end position="391"/>
    </location>
</feature>
<dbReference type="EMBL" id="PXOA01000644">
    <property type="protein sequence ID" value="RFU73478.1"/>
    <property type="molecule type" value="Genomic_DNA"/>
</dbReference>
<protein>
    <submittedName>
        <fullName evidence="3">Large tegument ul36</fullName>
    </submittedName>
</protein>
<feature type="coiled-coil region" evidence="1">
    <location>
        <begin position="657"/>
        <end position="684"/>
    </location>
</feature>
<feature type="compositionally biased region" description="Basic and acidic residues" evidence="2">
    <location>
        <begin position="586"/>
        <end position="596"/>
    </location>
</feature>
<feature type="compositionally biased region" description="Polar residues" evidence="2">
    <location>
        <begin position="222"/>
        <end position="232"/>
    </location>
</feature>
<keyword evidence="1" id="KW-0175">Coiled coil</keyword>
<reference evidence="3 4" key="1">
    <citation type="journal article" date="2018" name="PLoS Pathog.">
        <title>Evolution of structural diversity of trichothecenes, a family of toxins produced by plant pathogenic and entomopathogenic fungi.</title>
        <authorList>
            <person name="Proctor R.H."/>
            <person name="McCormick S.P."/>
            <person name="Kim H.S."/>
            <person name="Cardoza R.E."/>
            <person name="Stanley A.M."/>
            <person name="Lindo L."/>
            <person name="Kelly A."/>
            <person name="Brown D.W."/>
            <person name="Lee T."/>
            <person name="Vaughan M.M."/>
            <person name="Alexander N.J."/>
            <person name="Busman M."/>
            <person name="Gutierrez S."/>
        </authorList>
    </citation>
    <scope>NUCLEOTIDE SEQUENCE [LARGE SCALE GENOMIC DNA]</scope>
    <source>
        <strain evidence="3 4">IBT 40837</strain>
    </source>
</reference>
<dbReference type="Proteomes" id="UP000266272">
    <property type="component" value="Unassembled WGS sequence"/>
</dbReference>
<dbReference type="AlphaFoldDB" id="A0A395NBI9"/>
<dbReference type="PANTHER" id="PTHR42023">
    <property type="entry name" value="BHLH DOMAIN-CONTAINING PROTEIN"/>
    <property type="match status" value="1"/>
</dbReference>
<feature type="compositionally biased region" description="Polar residues" evidence="2">
    <location>
        <begin position="489"/>
        <end position="502"/>
    </location>
</feature>
<proteinExistence type="predicted"/>